<feature type="transmembrane region" description="Helical" evidence="5">
    <location>
        <begin position="121"/>
        <end position="139"/>
    </location>
</feature>
<evidence type="ECO:0000259" key="6">
    <source>
        <dbReference type="PROSITE" id="PS51380"/>
    </source>
</evidence>
<reference evidence="8" key="1">
    <citation type="submission" date="2016-05" db="EMBL/GenBank/DDBJ databases">
        <title>Comparative genomics of biotechnologically important yeasts.</title>
        <authorList>
            <consortium name="DOE Joint Genome Institute"/>
            <person name="Riley R."/>
            <person name="Haridas S."/>
            <person name="Wolfe K.H."/>
            <person name="Lopes M.R."/>
            <person name="Hittinger C.T."/>
            <person name="Goker M."/>
            <person name="Salamov A."/>
            <person name="Wisecaver J."/>
            <person name="Long T.M."/>
            <person name="Aerts A.L."/>
            <person name="Barry K."/>
            <person name="Choi C."/>
            <person name="Clum A."/>
            <person name="Coughlan A.Y."/>
            <person name="Deshpande S."/>
            <person name="Douglass A.P."/>
            <person name="Hanson S.J."/>
            <person name="Klenk H.-P."/>
            <person name="Labutti K."/>
            <person name="Lapidus A."/>
            <person name="Lindquist E."/>
            <person name="Lipzen A."/>
            <person name="Meier-Kolthoff J.P."/>
            <person name="Ohm R.A."/>
            <person name="Otillar R.P."/>
            <person name="Pangilinan J."/>
            <person name="Peng Y."/>
            <person name="Rokas A."/>
            <person name="Rosa C.A."/>
            <person name="Scheuner C."/>
            <person name="Sibirny A.A."/>
            <person name="Slot J.C."/>
            <person name="Stielow J.B."/>
            <person name="Sun H."/>
            <person name="Kurtzman C.P."/>
            <person name="Blackwell M."/>
            <person name="Grigoriev I.V."/>
            <person name="Jeffries T.W."/>
        </authorList>
    </citation>
    <scope>NUCLEOTIDE SEQUENCE [LARGE SCALE GENOMIC DNA]</scope>
    <source>
        <strain evidence="8">NRRL Y-17324</strain>
    </source>
</reference>
<comment type="subcellular location">
    <subcellularLocation>
        <location evidence="1">Membrane</location>
        <topology evidence="1">Multi-pass membrane protein</topology>
    </subcellularLocation>
</comment>
<evidence type="ECO:0000256" key="5">
    <source>
        <dbReference type="SAM" id="Phobius"/>
    </source>
</evidence>
<feature type="transmembrane region" description="Helical" evidence="5">
    <location>
        <begin position="369"/>
        <end position="391"/>
    </location>
</feature>
<evidence type="ECO:0000256" key="3">
    <source>
        <dbReference type="ARBA" id="ARBA00022989"/>
    </source>
</evidence>
<name>A0A1E4SDI0_9ASCO</name>
<dbReference type="AlphaFoldDB" id="A0A1E4SDI0"/>
<evidence type="ECO:0000256" key="1">
    <source>
        <dbReference type="ARBA" id="ARBA00004141"/>
    </source>
</evidence>
<feature type="transmembrane region" description="Helical" evidence="5">
    <location>
        <begin position="20"/>
        <end position="40"/>
    </location>
</feature>
<keyword evidence="4 5" id="KW-0472">Membrane</keyword>
<protein>
    <submittedName>
        <fullName evidence="7">EXS-domain-containing protein</fullName>
    </submittedName>
</protein>
<dbReference type="PANTHER" id="PTHR10783:SF46">
    <property type="entry name" value="PROTEIN ERD1 HOMOLOG 2"/>
    <property type="match status" value="1"/>
</dbReference>
<dbReference type="PANTHER" id="PTHR10783">
    <property type="entry name" value="XENOTROPIC AND POLYTROPIC RETROVIRUS RECEPTOR 1-RELATED"/>
    <property type="match status" value="1"/>
</dbReference>
<sequence>MDSDGFLFKDVVPLPFKILFFLELGVFLWLFLIIICTKLTPINVVDLLKLSYTSHNYTQLDRTLPSSGEYAASIPSAVKENILLAKGVVRNFRITTVVNIVGFIVYKLLQYSQNDFVLKFSHTIIPAALIGFTLHRVFYKSSNTNYKGQYRIFTTAKRVLMGKINSSSMRVNDILLSDSLMSYSKVLNDFGLFVWKTYISEGPYNDYLEISILSIPILIRIKQCWFEYSTTKQRPHLLNLFKYASSFGPLGVNLCIKRFIKVDHEMDENLKQAALQRLQTLNNWWYLTSFINSTYSFIWDIKMDWGFGLFDQLFDTEKPFRAIRTKNQLHYPSEFIYYVAIVVDFMLRFIWVLKPFIVEHDLNNSQDLTYLHILSTFLFGYDSLSFGYTVIEFLELFRRWMWCFFKLESDFVKLGAASSIELEEIPKQS</sequence>
<dbReference type="PROSITE" id="PS51380">
    <property type="entry name" value="EXS"/>
    <property type="match status" value="1"/>
</dbReference>
<evidence type="ECO:0000313" key="8">
    <source>
        <dbReference type="Proteomes" id="UP000094285"/>
    </source>
</evidence>
<keyword evidence="2 5" id="KW-0812">Transmembrane</keyword>
<evidence type="ECO:0000256" key="4">
    <source>
        <dbReference type="ARBA" id="ARBA00023136"/>
    </source>
</evidence>
<dbReference type="EMBL" id="KV453915">
    <property type="protein sequence ID" value="ODV77528.1"/>
    <property type="molecule type" value="Genomic_DNA"/>
</dbReference>
<organism evidence="7 8">
    <name type="scientific">Suhomyces tanzawaensis NRRL Y-17324</name>
    <dbReference type="NCBI Taxonomy" id="984487"/>
    <lineage>
        <taxon>Eukaryota</taxon>
        <taxon>Fungi</taxon>
        <taxon>Dikarya</taxon>
        <taxon>Ascomycota</taxon>
        <taxon>Saccharomycotina</taxon>
        <taxon>Pichiomycetes</taxon>
        <taxon>Debaryomycetaceae</taxon>
        <taxon>Suhomyces</taxon>
    </lineage>
</organism>
<dbReference type="Pfam" id="PF03124">
    <property type="entry name" value="EXS"/>
    <property type="match status" value="1"/>
</dbReference>
<keyword evidence="3 5" id="KW-1133">Transmembrane helix</keyword>
<dbReference type="GO" id="GO:0005737">
    <property type="term" value="C:cytoplasm"/>
    <property type="evidence" value="ECO:0007669"/>
    <property type="project" value="TreeGrafter"/>
</dbReference>
<dbReference type="OrthoDB" id="2159384at2759"/>
<accession>A0A1E4SDI0</accession>
<feature type="transmembrane region" description="Helical" evidence="5">
    <location>
        <begin position="335"/>
        <end position="357"/>
    </location>
</feature>
<gene>
    <name evidence="7" type="ORF">CANTADRAFT_56311</name>
</gene>
<dbReference type="RefSeq" id="XP_020062650.1">
    <property type="nucleotide sequence ID" value="XM_020210574.1"/>
</dbReference>
<keyword evidence="8" id="KW-1185">Reference proteome</keyword>
<dbReference type="Proteomes" id="UP000094285">
    <property type="component" value="Unassembled WGS sequence"/>
</dbReference>
<feature type="transmembrane region" description="Helical" evidence="5">
    <location>
        <begin position="92"/>
        <end position="109"/>
    </location>
</feature>
<proteinExistence type="predicted"/>
<dbReference type="GO" id="GO:0016020">
    <property type="term" value="C:membrane"/>
    <property type="evidence" value="ECO:0007669"/>
    <property type="project" value="UniProtKB-SubCell"/>
</dbReference>
<feature type="domain" description="EXS" evidence="6">
    <location>
        <begin position="200"/>
        <end position="429"/>
    </location>
</feature>
<dbReference type="InterPro" id="IPR004342">
    <property type="entry name" value="EXS_C"/>
</dbReference>
<dbReference type="GeneID" id="30984710"/>
<evidence type="ECO:0000256" key="2">
    <source>
        <dbReference type="ARBA" id="ARBA00022692"/>
    </source>
</evidence>
<evidence type="ECO:0000313" key="7">
    <source>
        <dbReference type="EMBL" id="ODV77528.1"/>
    </source>
</evidence>
<dbReference type="STRING" id="984487.A0A1E4SDI0"/>